<dbReference type="GO" id="GO:0035591">
    <property type="term" value="F:signaling adaptor activity"/>
    <property type="evidence" value="ECO:0007669"/>
    <property type="project" value="TreeGrafter"/>
</dbReference>
<evidence type="ECO:0000259" key="5">
    <source>
        <dbReference type="PROSITE" id="PS50908"/>
    </source>
</evidence>
<dbReference type="GO" id="GO:0034198">
    <property type="term" value="P:cellular response to amino acid starvation"/>
    <property type="evidence" value="ECO:0007669"/>
    <property type="project" value="TreeGrafter"/>
</dbReference>
<feature type="repeat" description="WD" evidence="4">
    <location>
        <begin position="200"/>
        <end position="236"/>
    </location>
</feature>
<dbReference type="AlphaFoldDB" id="T1KPS3"/>
<evidence type="ECO:0000256" key="1">
    <source>
        <dbReference type="ARBA" id="ARBA00022574"/>
    </source>
</evidence>
<dbReference type="Pfam" id="PF00400">
    <property type="entry name" value="WD40"/>
    <property type="match status" value="2"/>
</dbReference>
<dbReference type="InterPro" id="IPR015943">
    <property type="entry name" value="WD40/YVTN_repeat-like_dom_sf"/>
</dbReference>
<dbReference type="HOGENOM" id="CLU_009370_0_0_1"/>
<dbReference type="STRING" id="32264.T1KPS3"/>
<dbReference type="EMBL" id="CAEY01000336">
    <property type="status" value="NOT_ANNOTATED_CDS"/>
    <property type="molecule type" value="Genomic_DNA"/>
</dbReference>
<proteinExistence type="inferred from homology"/>
<dbReference type="Gene3D" id="2.130.10.10">
    <property type="entry name" value="YVTN repeat-like/Quinoprotein amine dehydrogenase"/>
    <property type="match status" value="2"/>
</dbReference>
<dbReference type="InterPro" id="IPR049567">
    <property type="entry name" value="WDR59-like"/>
</dbReference>
<evidence type="ECO:0000256" key="4">
    <source>
        <dbReference type="PROSITE-ProRule" id="PRU00221"/>
    </source>
</evidence>
<dbReference type="Proteomes" id="UP000015104">
    <property type="component" value="Unassembled WGS sequence"/>
</dbReference>
<evidence type="ECO:0000313" key="6">
    <source>
        <dbReference type="EnsemblMetazoa" id="tetur17g01540.1"/>
    </source>
</evidence>
<evidence type="ECO:0000256" key="3">
    <source>
        <dbReference type="ARBA" id="ARBA00038452"/>
    </source>
</evidence>
<keyword evidence="2" id="KW-0677">Repeat</keyword>
<dbReference type="Pfam" id="PF17120">
    <property type="entry name" value="zf-RING_16"/>
    <property type="match status" value="1"/>
</dbReference>
<dbReference type="PROSITE" id="PS00678">
    <property type="entry name" value="WD_REPEATS_1"/>
    <property type="match status" value="1"/>
</dbReference>
<dbReference type="PROSITE" id="PS50908">
    <property type="entry name" value="RWD"/>
    <property type="match status" value="1"/>
</dbReference>
<protein>
    <recommendedName>
        <fullName evidence="5">RWD domain-containing protein</fullName>
    </recommendedName>
</protein>
<dbReference type="InterPro" id="IPR001680">
    <property type="entry name" value="WD40_rpt"/>
</dbReference>
<feature type="repeat" description="WD" evidence="4">
    <location>
        <begin position="114"/>
        <end position="149"/>
    </location>
</feature>
<evidence type="ECO:0000313" key="7">
    <source>
        <dbReference type="Proteomes" id="UP000015104"/>
    </source>
</evidence>
<dbReference type="GO" id="GO:1904263">
    <property type="term" value="P:positive regulation of TORC1 signaling"/>
    <property type="evidence" value="ECO:0007669"/>
    <property type="project" value="TreeGrafter"/>
</dbReference>
<dbReference type="EnsemblMetazoa" id="tetur17g01540.1">
    <property type="protein sequence ID" value="tetur17g01540.1"/>
    <property type="gene ID" value="tetur17g01540"/>
</dbReference>
<dbReference type="InterPro" id="IPR049566">
    <property type="entry name" value="WDR59_RTC1-like_RING_Znf"/>
</dbReference>
<dbReference type="eggNOG" id="KOG0309">
    <property type="taxonomic scope" value="Eukaryota"/>
</dbReference>
<dbReference type="InterPro" id="IPR019775">
    <property type="entry name" value="WD40_repeat_CS"/>
</dbReference>
<dbReference type="SMART" id="SM00320">
    <property type="entry name" value="WD40"/>
    <property type="match status" value="4"/>
</dbReference>
<dbReference type="InterPro" id="IPR036322">
    <property type="entry name" value="WD40_repeat_dom_sf"/>
</dbReference>
<dbReference type="PANTHER" id="PTHR46170">
    <property type="entry name" value="GATOR COMPLEX PROTEIN WDR59"/>
    <property type="match status" value="1"/>
</dbReference>
<reference evidence="7" key="1">
    <citation type="submission" date="2011-08" db="EMBL/GenBank/DDBJ databases">
        <authorList>
            <person name="Rombauts S."/>
        </authorList>
    </citation>
    <scope>NUCLEOTIDE SEQUENCE</scope>
    <source>
        <strain evidence="7">London</strain>
    </source>
</reference>
<dbReference type="SUPFAM" id="SSF50978">
    <property type="entry name" value="WD40 repeat-like"/>
    <property type="match status" value="1"/>
</dbReference>
<feature type="domain" description="RWD" evidence="5">
    <location>
        <begin position="471"/>
        <end position="576"/>
    </location>
</feature>
<keyword evidence="7" id="KW-1185">Reference proteome</keyword>
<dbReference type="GO" id="GO:0005774">
    <property type="term" value="C:vacuolar membrane"/>
    <property type="evidence" value="ECO:0007669"/>
    <property type="project" value="TreeGrafter"/>
</dbReference>
<organism evidence="6 7">
    <name type="scientific">Tetranychus urticae</name>
    <name type="common">Two-spotted spider mite</name>
    <dbReference type="NCBI Taxonomy" id="32264"/>
    <lineage>
        <taxon>Eukaryota</taxon>
        <taxon>Metazoa</taxon>
        <taxon>Ecdysozoa</taxon>
        <taxon>Arthropoda</taxon>
        <taxon>Chelicerata</taxon>
        <taxon>Arachnida</taxon>
        <taxon>Acari</taxon>
        <taxon>Acariformes</taxon>
        <taxon>Trombidiformes</taxon>
        <taxon>Prostigmata</taxon>
        <taxon>Eleutherengona</taxon>
        <taxon>Raphignathae</taxon>
        <taxon>Tetranychoidea</taxon>
        <taxon>Tetranychidae</taxon>
        <taxon>Tetranychus</taxon>
    </lineage>
</organism>
<dbReference type="PROSITE" id="PS50294">
    <property type="entry name" value="WD_REPEATS_REGION"/>
    <property type="match status" value="2"/>
</dbReference>
<dbReference type="InterPro" id="IPR006575">
    <property type="entry name" value="RWD_dom"/>
</dbReference>
<evidence type="ECO:0000256" key="2">
    <source>
        <dbReference type="ARBA" id="ARBA00022737"/>
    </source>
</evidence>
<comment type="similarity">
    <text evidence="3">Belongs to the WD repeat WDR59 family.</text>
</comment>
<dbReference type="PANTHER" id="PTHR46170:SF1">
    <property type="entry name" value="GATOR COMPLEX PROTEIN WDR59"/>
    <property type="match status" value="1"/>
</dbReference>
<sequence>MSTRWSNEKVTAEHKDIEADVMSIHSKGRYVALSNSRNIYIIDIDNPSKIARSVARSSKWDVTASEWSPHKTSYLGLSYYHYIAVYSFADVNSDKGIVSDTRRFQRNPEPEILLKGHRRVVTDFNWAPFDQNLLASCSMDTFVYVWDLREHRRPCLGFSSVVGPSQVKWSKSDENILATALEGDIRIWDKRKIANPVHYISAHDQRIHGLDWNPYNATQFATCSQDCTVKFWELSTVIQEEPVVLPTKLPVWRAKFTPFRDGLITVVVPQLRRTGDINSLWLWNTNNLEQPVHSFFGPTDVVIDFGWRWKPDISAAELVTWSKDSTLRIWTVDKPILSLFNEVRVVDPLDYSPAGEVENRSIFICNTINIGMTSPQAQGKSDSIRLLDNKVQYTPNSDISERNTPDRGKIPLHEINNQAKSSESKDILINYKTKSFSPSSTKSQNYKAASVEPISSGLLTPPDLQDEFALMNLESYQFTSSNLRIDDFNPIKRYCIVSVEASYKSGLRVKLKVTFPNSYPNGIAPTFEILDDGELDKVRRSEILRILSNTAQKQVKQNRPCLEPCLRDFATALDRKVNLNVSSLPNNATSTSSSDYSTLYGSFHDAQVPFPKICGARFCGADLLICFGKMSYFQRINDSNDHTPRALSDLSAYLQTNYRPLAPMPVKSFTDFGKSQDNYSISSFPYYYGDDSKLRRFQSQGLERSYISLASMRCGPITIYNASELMPCNRRLAEKYIFNYKSRVEMCQKNAAVAYEENRKDLHQTWNLAMLSCDPILNWNSYNHLSTDAPWATHPFGRKMIQSLIDFYLLTMGDIQTAAMLCCLFSSRCTNCGKLGCPQRCTSEYDGSLINYVPGESGCSTISEQSTSTTPVVTKISDDWSIISAIKSFKRNRSNSWSDSVENELHSPHAILDSYRYNCNEMALLRDQREAEKAEIYGKMLDPRLNLYFDCIKQMYGDLLLRWGLLGKRTQLMKYVQDNFNFQQDDTLRSINIISICQYCSNHCPTSSSSQCMECKRLNLNCSLCNISVRGIVSFCQVCGHGGHAKHMFNWFTNNDNCPTGCGCKCILEEKNI</sequence>
<name>T1KPS3_TETUR</name>
<dbReference type="GO" id="GO:0035859">
    <property type="term" value="C:Seh1-associated complex"/>
    <property type="evidence" value="ECO:0007669"/>
    <property type="project" value="TreeGrafter"/>
</dbReference>
<dbReference type="PROSITE" id="PS50082">
    <property type="entry name" value="WD_REPEATS_2"/>
    <property type="match status" value="2"/>
</dbReference>
<accession>T1KPS3</accession>
<keyword evidence="1 4" id="KW-0853">WD repeat</keyword>
<reference evidence="6" key="2">
    <citation type="submission" date="2015-06" db="UniProtKB">
        <authorList>
            <consortium name="EnsemblMetazoa"/>
        </authorList>
    </citation>
    <scope>IDENTIFICATION</scope>
</reference>